<evidence type="ECO:0000256" key="1">
    <source>
        <dbReference type="ARBA" id="ARBA00022679"/>
    </source>
</evidence>
<dbReference type="AlphaFoldDB" id="A0A1G5PK61"/>
<evidence type="ECO:0000259" key="3">
    <source>
        <dbReference type="Pfam" id="PF00294"/>
    </source>
</evidence>
<dbReference type="Gene3D" id="3.40.1190.20">
    <property type="match status" value="1"/>
</dbReference>
<organism evidence="4 5">
    <name type="scientific">Thiohalomonas denitrificans</name>
    <dbReference type="NCBI Taxonomy" id="415747"/>
    <lineage>
        <taxon>Bacteria</taxon>
        <taxon>Pseudomonadati</taxon>
        <taxon>Pseudomonadota</taxon>
        <taxon>Gammaproteobacteria</taxon>
        <taxon>Thiohalomonadales</taxon>
        <taxon>Thiohalomonadaceae</taxon>
        <taxon>Thiohalomonas</taxon>
    </lineage>
</organism>
<dbReference type="PANTHER" id="PTHR42774:SF3">
    <property type="entry name" value="KETOHEXOKINASE"/>
    <property type="match status" value="1"/>
</dbReference>
<dbReference type="InterPro" id="IPR002173">
    <property type="entry name" value="Carboh/pur_kinase_PfkB_CS"/>
</dbReference>
<dbReference type="InterPro" id="IPR052562">
    <property type="entry name" value="Ketohexokinase-related"/>
</dbReference>
<dbReference type="SUPFAM" id="SSF53613">
    <property type="entry name" value="Ribokinase-like"/>
    <property type="match status" value="1"/>
</dbReference>
<dbReference type="EMBL" id="FMWD01000001">
    <property type="protein sequence ID" value="SCZ49862.1"/>
    <property type="molecule type" value="Genomic_DNA"/>
</dbReference>
<dbReference type="InterPro" id="IPR029056">
    <property type="entry name" value="Ribokinase-like"/>
</dbReference>
<proteinExistence type="predicted"/>
<protein>
    <submittedName>
        <fullName evidence="4">Ketohexokinase</fullName>
    </submittedName>
</protein>
<dbReference type="RefSeq" id="WP_092991830.1">
    <property type="nucleotide sequence ID" value="NZ_FMWD01000001.1"/>
</dbReference>
<evidence type="ECO:0000313" key="4">
    <source>
        <dbReference type="EMBL" id="SCZ49862.1"/>
    </source>
</evidence>
<dbReference type="GO" id="GO:0016301">
    <property type="term" value="F:kinase activity"/>
    <property type="evidence" value="ECO:0007669"/>
    <property type="project" value="UniProtKB-KW"/>
</dbReference>
<name>A0A1G5PK61_9GAMM</name>
<keyword evidence="5" id="KW-1185">Reference proteome</keyword>
<keyword evidence="2 4" id="KW-0418">Kinase</keyword>
<dbReference type="OrthoDB" id="9813569at2"/>
<dbReference type="STRING" id="415747.SAMN03097708_00281"/>
<gene>
    <name evidence="4" type="ORF">SAMN03097708_00281</name>
</gene>
<keyword evidence="1" id="KW-0808">Transferase</keyword>
<accession>A0A1G5PK61</accession>
<dbReference type="Pfam" id="PF00294">
    <property type="entry name" value="PfkB"/>
    <property type="match status" value="1"/>
</dbReference>
<evidence type="ECO:0000256" key="2">
    <source>
        <dbReference type="ARBA" id="ARBA00022777"/>
    </source>
</evidence>
<sequence length="291" mass="31945">MANILGVGNATLDIINIVDGYPAEDDEVRAEAQRVYRGGNTANSLVVLSQLGHRCRWAGTLADERDARPILDDFERHHVDTAAAATISQGKVPTSYVILNKRTGSRTIVHYRDLPEYAFKHFARIDLQELEWVHFEGRNPEAVKRMLQRVKAERPELRCSLEVEKHRPGIDALFHHVDLLLFSRTFAESRGADSAESFLDSIRNEAPESDLVCAWGEQGACGLTRRGQPVATPAFVPPRVVDTLGAGDVFNAGMIDARLREQSLQSSLVAAARLAGHKCGQEGIEGLVGSG</sequence>
<evidence type="ECO:0000313" key="5">
    <source>
        <dbReference type="Proteomes" id="UP000199648"/>
    </source>
</evidence>
<dbReference type="PANTHER" id="PTHR42774">
    <property type="entry name" value="PHOSPHOTRANSFERASE SYSTEM TRANSPORT PROTEIN"/>
    <property type="match status" value="1"/>
</dbReference>
<reference evidence="4 5" key="1">
    <citation type="submission" date="2016-10" db="EMBL/GenBank/DDBJ databases">
        <authorList>
            <person name="de Groot N.N."/>
        </authorList>
    </citation>
    <scope>NUCLEOTIDE SEQUENCE [LARGE SCALE GENOMIC DNA]</scope>
    <source>
        <strain evidence="4 5">HLD2</strain>
    </source>
</reference>
<feature type="domain" description="Carbohydrate kinase PfkB" evidence="3">
    <location>
        <begin position="2"/>
        <end position="283"/>
    </location>
</feature>
<dbReference type="PROSITE" id="PS00584">
    <property type="entry name" value="PFKB_KINASES_2"/>
    <property type="match status" value="1"/>
</dbReference>
<dbReference type="Proteomes" id="UP000199648">
    <property type="component" value="Unassembled WGS sequence"/>
</dbReference>
<dbReference type="InterPro" id="IPR011611">
    <property type="entry name" value="PfkB_dom"/>
</dbReference>